<evidence type="ECO:0000259" key="1">
    <source>
        <dbReference type="Pfam" id="PF13546"/>
    </source>
</evidence>
<organism evidence="2 3">
    <name type="scientific">Kutzneria kofuensis</name>
    <dbReference type="NCBI Taxonomy" id="103725"/>
    <lineage>
        <taxon>Bacteria</taxon>
        <taxon>Bacillati</taxon>
        <taxon>Actinomycetota</taxon>
        <taxon>Actinomycetes</taxon>
        <taxon>Pseudonocardiales</taxon>
        <taxon>Pseudonocardiaceae</taxon>
        <taxon>Kutzneria</taxon>
    </lineage>
</organism>
<evidence type="ECO:0000313" key="3">
    <source>
        <dbReference type="Proteomes" id="UP000585638"/>
    </source>
</evidence>
<feature type="domain" description="Transposase IS701-like DDE" evidence="1">
    <location>
        <begin position="23"/>
        <end position="204"/>
    </location>
</feature>
<evidence type="ECO:0000313" key="2">
    <source>
        <dbReference type="EMBL" id="MBB5897001.1"/>
    </source>
</evidence>
<dbReference type="PANTHER" id="PTHR33627">
    <property type="entry name" value="TRANSPOSASE"/>
    <property type="match status" value="1"/>
</dbReference>
<gene>
    <name evidence="2" type="ORF">BJ998_008260</name>
</gene>
<protein>
    <recommendedName>
        <fullName evidence="1">Transposase IS701-like DDE domain-containing protein</fullName>
    </recommendedName>
</protein>
<accession>A0A7W9KQR4</accession>
<name>A0A7W9KQR4_9PSEU</name>
<reference evidence="2 3" key="1">
    <citation type="submission" date="2020-08" db="EMBL/GenBank/DDBJ databases">
        <title>Sequencing the genomes of 1000 actinobacteria strains.</title>
        <authorList>
            <person name="Klenk H.-P."/>
        </authorList>
    </citation>
    <scope>NUCLEOTIDE SEQUENCE [LARGE SCALE GENOMIC DNA]</scope>
    <source>
        <strain evidence="2 3">DSM 43851</strain>
    </source>
</reference>
<comment type="caution">
    <text evidence="2">The sequence shown here is derived from an EMBL/GenBank/DDBJ whole genome shotgun (WGS) entry which is preliminary data.</text>
</comment>
<dbReference type="Pfam" id="PF13546">
    <property type="entry name" value="DDE_5"/>
    <property type="match status" value="1"/>
</dbReference>
<dbReference type="InterPro" id="IPR038721">
    <property type="entry name" value="IS701-like_DDE_dom"/>
</dbReference>
<keyword evidence="3" id="KW-1185">Reference proteome</keyword>
<dbReference type="AlphaFoldDB" id="A0A7W9KQR4"/>
<dbReference type="RefSeq" id="WP_184869472.1">
    <property type="nucleotide sequence ID" value="NZ_BAAAWY010000011.1"/>
</dbReference>
<sequence>MSEKDVRLPLSSADALGHFAEYLFGSLTRSDQRRWADYYIRGLLLCDGRKTASNMARALLEEKSAESLRQFVNRSPWDWAETRRRLIGLVSDRLAPQVAAVQKVIIPKNGASSVGVERCYVPAVGRVINCQTAFGLFLATPTTAVSVDWHLLLSGRWDTDEVLRSRALIPRQEIHRPEWQHVLELTADLNADTDGTEPIVAFDATDVAEVGQLAVALNAHGKRFVLDVSGEFARTELRAHREAEPVDGQVRRAGPVHHWANRAAGSLLRRATRGPSRLRAWAVRIPRPATAGRTTLSRETYQLITAVGENRHRLTNLDGHELDSVEHVLSGWHQAAKELRYLQTHLGLLDFEGRSFRGWHHHATLVSAAHAFERCGGDRLMPTIPQQQTDDLSTG</sequence>
<dbReference type="InterPro" id="IPR039365">
    <property type="entry name" value="IS701-like"/>
</dbReference>
<dbReference type="Proteomes" id="UP000585638">
    <property type="component" value="Unassembled WGS sequence"/>
</dbReference>
<dbReference type="EMBL" id="JACHIR010000002">
    <property type="protein sequence ID" value="MBB5897001.1"/>
    <property type="molecule type" value="Genomic_DNA"/>
</dbReference>
<proteinExistence type="predicted"/>
<dbReference type="PANTHER" id="PTHR33627:SF1">
    <property type="entry name" value="TRANSPOSASE"/>
    <property type="match status" value="1"/>
</dbReference>